<protein>
    <submittedName>
        <fullName evidence="5">von Willebrand factor type A domain-containing protein</fullName>
    </submittedName>
</protein>
<evidence type="ECO:0000259" key="4">
    <source>
        <dbReference type="PROSITE" id="PS50234"/>
    </source>
</evidence>
<evidence type="ECO:0000256" key="3">
    <source>
        <dbReference type="SAM" id="SignalP"/>
    </source>
</evidence>
<evidence type="ECO:0000313" key="5">
    <source>
        <dbReference type="EMBL" id="MDC0712554.1"/>
    </source>
</evidence>
<dbReference type="PROSITE" id="PS51257">
    <property type="entry name" value="PROKAR_LIPOPROTEIN"/>
    <property type="match status" value="1"/>
</dbReference>
<dbReference type="InterPro" id="IPR051266">
    <property type="entry name" value="CLCR"/>
</dbReference>
<name>A0ABT5DHJ0_9BACT</name>
<feature type="coiled-coil region" evidence="1">
    <location>
        <begin position="528"/>
        <end position="558"/>
    </location>
</feature>
<dbReference type="InterPro" id="IPR036465">
    <property type="entry name" value="vWFA_dom_sf"/>
</dbReference>
<dbReference type="PANTHER" id="PTHR10579:SF43">
    <property type="entry name" value="ZINC FINGER (C3HC4-TYPE RING FINGER) FAMILY PROTEIN"/>
    <property type="match status" value="1"/>
</dbReference>
<keyword evidence="6" id="KW-1185">Reference proteome</keyword>
<feature type="chain" id="PRO_5046782611" evidence="3">
    <location>
        <begin position="29"/>
        <end position="573"/>
    </location>
</feature>
<dbReference type="SUPFAM" id="SSF53300">
    <property type="entry name" value="vWA-like"/>
    <property type="match status" value="1"/>
</dbReference>
<dbReference type="RefSeq" id="WP_272142689.1">
    <property type="nucleotide sequence ID" value="NZ_JAQNDM010000002.1"/>
</dbReference>
<dbReference type="InterPro" id="IPR022156">
    <property type="entry name" value="Uncharacterised_YfbK_N"/>
</dbReference>
<sequence length="573" mass="63484">MSLTLQKLARAALSAVWVLILGAGCALAPPPSQRAVTDGDSDQGVAEYVTEQVVVSGSVQSSGTRPPPPRPPPKNERAAEFSRVAVVNGKPFADMYFKHYGVNPTIDTEEENVSTFSVDVDSASYALARSYLSRNHLPAEEAIRVEEFVNAFRYDYKDPGAEAFGVQVEAFPSPNRQGYHLLHVGLQGQKVNATERLPAHLVFTIDVSGSMNMENRLELVKRSLALLVEKLDSRDTLAIVVYGDSARTVLEPTRIMDRSRIMEAINALRPEGSTNVQAGLEVAYAIAASQVREGAISRVILCSDGVANNGITQADSIFQSVKAYARQGVRLTTVGFGMGNYNDELMERLSHVGDGQYAYVDALPEARRLFVEQFTGTLQLIARDVKVQVEFDPERVSRYRLIGFENRMLNKEDFTNDRVDAGDIGAGHTVTALYEVKFREGQAHGASSFATLRIRYKAPSTRLEEGQSREIQEALTTSLVRHSLEAASGPAQLSAVVALFAEKLRGSYWVRNLTYHHLMRLWQQLPERVRTRDEVSELRQLIQQARALDGRLDKFEKEAPVATMDFDHVPVVR</sequence>
<dbReference type="Pfam" id="PF12034">
    <property type="entry name" value="YfbK_C"/>
    <property type="match status" value="1"/>
</dbReference>
<organism evidence="5 6">
    <name type="scientific">Stigmatella ashevillensis</name>
    <dbReference type="NCBI Taxonomy" id="2995309"/>
    <lineage>
        <taxon>Bacteria</taxon>
        <taxon>Pseudomonadati</taxon>
        <taxon>Myxococcota</taxon>
        <taxon>Myxococcia</taxon>
        <taxon>Myxococcales</taxon>
        <taxon>Cystobacterineae</taxon>
        <taxon>Archangiaceae</taxon>
        <taxon>Stigmatella</taxon>
    </lineage>
</organism>
<dbReference type="Gene3D" id="3.40.50.410">
    <property type="entry name" value="von Willebrand factor, type A domain"/>
    <property type="match status" value="1"/>
</dbReference>
<evidence type="ECO:0000256" key="2">
    <source>
        <dbReference type="SAM" id="MobiDB-lite"/>
    </source>
</evidence>
<gene>
    <name evidence="5" type="ORF">POL68_29090</name>
</gene>
<dbReference type="Pfam" id="PF00092">
    <property type="entry name" value="VWA"/>
    <property type="match status" value="1"/>
</dbReference>
<evidence type="ECO:0000313" key="6">
    <source>
        <dbReference type="Proteomes" id="UP001221838"/>
    </source>
</evidence>
<evidence type="ECO:0000256" key="1">
    <source>
        <dbReference type="SAM" id="Coils"/>
    </source>
</evidence>
<accession>A0ABT5DHJ0</accession>
<dbReference type="PANTHER" id="PTHR10579">
    <property type="entry name" value="CALCIUM-ACTIVATED CHLORIDE CHANNEL REGULATOR"/>
    <property type="match status" value="1"/>
</dbReference>
<proteinExistence type="predicted"/>
<comment type="caution">
    <text evidence="5">The sequence shown here is derived from an EMBL/GenBank/DDBJ whole genome shotgun (WGS) entry which is preliminary data.</text>
</comment>
<keyword evidence="3" id="KW-0732">Signal</keyword>
<dbReference type="SMART" id="SM00327">
    <property type="entry name" value="VWA"/>
    <property type="match status" value="1"/>
</dbReference>
<dbReference type="Pfam" id="PF12450">
    <property type="entry name" value="vWF_A"/>
    <property type="match status" value="1"/>
</dbReference>
<feature type="region of interest" description="Disordered" evidence="2">
    <location>
        <begin position="56"/>
        <end position="79"/>
    </location>
</feature>
<dbReference type="InterPro" id="IPR002035">
    <property type="entry name" value="VWF_A"/>
</dbReference>
<dbReference type="PROSITE" id="PS50234">
    <property type="entry name" value="VWFA"/>
    <property type="match status" value="1"/>
</dbReference>
<reference evidence="5 6" key="1">
    <citation type="submission" date="2022-11" db="EMBL/GenBank/DDBJ databases">
        <title>Minimal conservation of predation-associated metabolite biosynthetic gene clusters underscores biosynthetic potential of Myxococcota including descriptions for ten novel species: Archangium lansinium sp. nov., Myxococcus landrumus sp. nov., Nannocystis bai.</title>
        <authorList>
            <person name="Ahearne A."/>
            <person name="Stevens C."/>
            <person name="Dowd S."/>
        </authorList>
    </citation>
    <scope>NUCLEOTIDE SEQUENCE [LARGE SCALE GENOMIC DNA]</scope>
    <source>
        <strain evidence="5 6">NCWAL01</strain>
    </source>
</reference>
<dbReference type="EMBL" id="JAQNDM010000002">
    <property type="protein sequence ID" value="MDC0712554.1"/>
    <property type="molecule type" value="Genomic_DNA"/>
</dbReference>
<dbReference type="InterPro" id="IPR021908">
    <property type="entry name" value="YfbK_C"/>
</dbReference>
<keyword evidence="1" id="KW-0175">Coiled coil</keyword>
<feature type="signal peptide" evidence="3">
    <location>
        <begin position="1"/>
        <end position="28"/>
    </location>
</feature>
<dbReference type="Proteomes" id="UP001221838">
    <property type="component" value="Unassembled WGS sequence"/>
</dbReference>
<feature type="domain" description="VWFA" evidence="4">
    <location>
        <begin position="200"/>
        <end position="378"/>
    </location>
</feature>